<dbReference type="RefSeq" id="WP_154529751.1">
    <property type="nucleotide sequence ID" value="NZ_JAQXTV010000075.1"/>
</dbReference>
<keyword evidence="2" id="KW-1185">Reference proteome</keyword>
<proteinExistence type="predicted"/>
<dbReference type="AlphaFoldDB" id="A0A7X2MVI9"/>
<dbReference type="EMBL" id="VULX01000001">
    <property type="protein sequence ID" value="MSR89861.1"/>
    <property type="molecule type" value="Genomic_DNA"/>
</dbReference>
<evidence type="ECO:0000313" key="2">
    <source>
        <dbReference type="Proteomes" id="UP000460287"/>
    </source>
</evidence>
<sequence length="165" mass="19473">MNMVVDMSKYVFNGDVIDIGEGSYNVIYNTIKCSDDEISIDYVEDEEMIEDRKYDSCVYFLTLGKLVTKRGREMMIKKGINFLKNNGTLYLWDIMKVKRERLDLNLKILMPDDKIKVIKYENKNLFSENNERDLKSMISKYFNIEEVKTSDRIIFIKAKMKGINV</sequence>
<comment type="caution">
    <text evidence="1">The sequence shown here is derived from an EMBL/GenBank/DDBJ whole genome shotgun (WGS) entry which is preliminary data.</text>
</comment>
<dbReference type="Proteomes" id="UP000460287">
    <property type="component" value="Unassembled WGS sequence"/>
</dbReference>
<reference evidence="1 2" key="1">
    <citation type="submission" date="2019-08" db="EMBL/GenBank/DDBJ databases">
        <title>In-depth cultivation of the pig gut microbiome towards novel bacterial diversity and tailored functional studies.</title>
        <authorList>
            <person name="Wylensek D."/>
            <person name="Hitch T.C.A."/>
            <person name="Clavel T."/>
        </authorList>
    </citation>
    <scope>NUCLEOTIDE SEQUENCE [LARGE SCALE GENOMIC DNA]</scope>
    <source>
        <strain evidence="1 2">WCA-383-APC-5B</strain>
    </source>
</reference>
<organism evidence="1 2">
    <name type="scientific">Inconstantimicrobium porci</name>
    <dbReference type="NCBI Taxonomy" id="2652291"/>
    <lineage>
        <taxon>Bacteria</taxon>
        <taxon>Bacillati</taxon>
        <taxon>Bacillota</taxon>
        <taxon>Clostridia</taxon>
        <taxon>Eubacteriales</taxon>
        <taxon>Clostridiaceae</taxon>
        <taxon>Inconstantimicrobium</taxon>
    </lineage>
</organism>
<protein>
    <submittedName>
        <fullName evidence="1">Uncharacterized protein</fullName>
    </submittedName>
</protein>
<gene>
    <name evidence="1" type="ORF">FYJ33_00155</name>
</gene>
<evidence type="ECO:0000313" key="1">
    <source>
        <dbReference type="EMBL" id="MSR89861.1"/>
    </source>
</evidence>
<accession>A0A7X2MVI9</accession>
<name>A0A7X2MVI9_9CLOT</name>